<evidence type="ECO:0000256" key="5">
    <source>
        <dbReference type="ARBA" id="ARBA00022842"/>
    </source>
</evidence>
<gene>
    <name evidence="7" type="ORF">HRI_001752400</name>
</gene>
<dbReference type="GO" id="GO:0005634">
    <property type="term" value="C:nucleus"/>
    <property type="evidence" value="ECO:0007669"/>
    <property type="project" value="TreeGrafter"/>
</dbReference>
<dbReference type="GO" id="GO:0003906">
    <property type="term" value="F:DNA-(apurinic or apyrimidinic site) endonuclease activity"/>
    <property type="evidence" value="ECO:0007669"/>
    <property type="project" value="TreeGrafter"/>
</dbReference>
<keyword evidence="3" id="KW-0479">Metal-binding</keyword>
<evidence type="ECO:0000313" key="8">
    <source>
        <dbReference type="Proteomes" id="UP001165190"/>
    </source>
</evidence>
<evidence type="ECO:0000256" key="2">
    <source>
        <dbReference type="ARBA" id="ARBA00007092"/>
    </source>
</evidence>
<evidence type="ECO:0000256" key="3">
    <source>
        <dbReference type="ARBA" id="ARBA00022723"/>
    </source>
</evidence>
<dbReference type="Proteomes" id="UP001165190">
    <property type="component" value="Unassembled WGS sequence"/>
</dbReference>
<comment type="caution">
    <text evidence="7">The sequence shown here is derived from an EMBL/GenBank/DDBJ whole genome shotgun (WGS) entry which is preliminary data.</text>
</comment>
<protein>
    <recommendedName>
        <fullName evidence="6">Endonuclease/exonuclease/phosphatase domain-containing protein</fullName>
    </recommendedName>
</protein>
<comment type="similarity">
    <text evidence="2">Belongs to the DNA repair enzymes AP/ExoA family.</text>
</comment>
<dbReference type="AlphaFoldDB" id="A0A9W7HPK3"/>
<dbReference type="SUPFAM" id="SSF56219">
    <property type="entry name" value="DNase I-like"/>
    <property type="match status" value="1"/>
</dbReference>
<dbReference type="Pfam" id="PF03372">
    <property type="entry name" value="Exo_endo_phos"/>
    <property type="match status" value="1"/>
</dbReference>
<evidence type="ECO:0000256" key="1">
    <source>
        <dbReference type="ARBA" id="ARBA00001946"/>
    </source>
</evidence>
<dbReference type="InterPro" id="IPR036691">
    <property type="entry name" value="Endo/exonu/phosph_ase_sf"/>
</dbReference>
<keyword evidence="5" id="KW-0460">Magnesium</keyword>
<accession>A0A9W7HPK3</accession>
<reference evidence="7" key="1">
    <citation type="submission" date="2023-05" db="EMBL/GenBank/DDBJ databases">
        <title>Genome and transcriptome analyses reveal genes involved in the formation of fine ridges on petal epidermal cells in Hibiscus trionum.</title>
        <authorList>
            <person name="Koshimizu S."/>
            <person name="Masuda S."/>
            <person name="Ishii T."/>
            <person name="Shirasu K."/>
            <person name="Hoshino A."/>
            <person name="Arita M."/>
        </authorList>
    </citation>
    <scope>NUCLEOTIDE SEQUENCE</scope>
    <source>
        <strain evidence="7">Hamamatsu line</strain>
    </source>
</reference>
<organism evidence="7 8">
    <name type="scientific">Hibiscus trionum</name>
    <name type="common">Flower of an hour</name>
    <dbReference type="NCBI Taxonomy" id="183268"/>
    <lineage>
        <taxon>Eukaryota</taxon>
        <taxon>Viridiplantae</taxon>
        <taxon>Streptophyta</taxon>
        <taxon>Embryophyta</taxon>
        <taxon>Tracheophyta</taxon>
        <taxon>Spermatophyta</taxon>
        <taxon>Magnoliopsida</taxon>
        <taxon>eudicotyledons</taxon>
        <taxon>Gunneridae</taxon>
        <taxon>Pentapetalae</taxon>
        <taxon>rosids</taxon>
        <taxon>malvids</taxon>
        <taxon>Malvales</taxon>
        <taxon>Malvaceae</taxon>
        <taxon>Malvoideae</taxon>
        <taxon>Hibiscus</taxon>
    </lineage>
</organism>
<dbReference type="GO" id="GO:0008081">
    <property type="term" value="F:phosphoric diester hydrolase activity"/>
    <property type="evidence" value="ECO:0007669"/>
    <property type="project" value="TreeGrafter"/>
</dbReference>
<evidence type="ECO:0000256" key="4">
    <source>
        <dbReference type="ARBA" id="ARBA00022801"/>
    </source>
</evidence>
<dbReference type="InterPro" id="IPR005135">
    <property type="entry name" value="Endo/exonuclease/phosphatase"/>
</dbReference>
<dbReference type="PANTHER" id="PTHR22748">
    <property type="entry name" value="AP ENDONUCLEASE"/>
    <property type="match status" value="1"/>
</dbReference>
<dbReference type="EMBL" id="BSYR01000017">
    <property type="protein sequence ID" value="GMI80831.1"/>
    <property type="molecule type" value="Genomic_DNA"/>
</dbReference>
<name>A0A9W7HPK3_HIBTR</name>
<keyword evidence="4" id="KW-0378">Hydrolase</keyword>
<keyword evidence="8" id="KW-1185">Reference proteome</keyword>
<sequence>MDWNAITWNIRGLGRPEKASAVRRLFLQKKSKLLFLQETKLQAISISLYRRLGVKHDFDKIFSPSEGSAGGLLCVWDKNFLNIANSFVDRRFIALFGQIKGSLEQYGFINVYAPYVESEKVSFFNDLNSFMANYRVNWIIGGDFNAYLSAEEKLGVTVNRSSIEVFRKFIQESQLVDLPMSGGSFTWSNNREPPTFIRLDRFLVGAKV</sequence>
<dbReference type="Gene3D" id="3.60.10.10">
    <property type="entry name" value="Endonuclease/exonuclease/phosphatase"/>
    <property type="match status" value="1"/>
</dbReference>
<dbReference type="InterPro" id="IPR004808">
    <property type="entry name" value="AP_endonuc_1"/>
</dbReference>
<dbReference type="GO" id="GO:0006284">
    <property type="term" value="P:base-excision repair"/>
    <property type="evidence" value="ECO:0007669"/>
    <property type="project" value="TreeGrafter"/>
</dbReference>
<dbReference type="GO" id="GO:0008311">
    <property type="term" value="F:double-stranded DNA 3'-5' DNA exonuclease activity"/>
    <property type="evidence" value="ECO:0007669"/>
    <property type="project" value="TreeGrafter"/>
</dbReference>
<evidence type="ECO:0000313" key="7">
    <source>
        <dbReference type="EMBL" id="GMI80831.1"/>
    </source>
</evidence>
<dbReference type="PANTHER" id="PTHR22748:SF11">
    <property type="entry name" value="OS07G0184032 PROTEIN"/>
    <property type="match status" value="1"/>
</dbReference>
<dbReference type="OrthoDB" id="1432456at2759"/>
<comment type="cofactor">
    <cofactor evidence="1">
        <name>Mg(2+)</name>
        <dbReference type="ChEBI" id="CHEBI:18420"/>
    </cofactor>
</comment>
<evidence type="ECO:0000259" key="6">
    <source>
        <dbReference type="Pfam" id="PF03372"/>
    </source>
</evidence>
<feature type="domain" description="Endonuclease/exonuclease/phosphatase" evidence="6">
    <location>
        <begin position="6"/>
        <end position="205"/>
    </location>
</feature>
<dbReference type="GO" id="GO:0046872">
    <property type="term" value="F:metal ion binding"/>
    <property type="evidence" value="ECO:0007669"/>
    <property type="project" value="UniProtKB-KW"/>
</dbReference>
<proteinExistence type="inferred from homology"/>